<dbReference type="InterPro" id="IPR024130">
    <property type="entry name" value="DAP1/DAPL1"/>
</dbReference>
<evidence type="ECO:0008006" key="4">
    <source>
        <dbReference type="Google" id="ProtNLM"/>
    </source>
</evidence>
<dbReference type="AlphaFoldDB" id="A0AA88I8M5"/>
<sequence length="112" mass="12448">MSDKIQNEEQKSQNLAGHPPAMKVGGMRVSQPRVNHEERQSPPREGSHFVHPGKTSPNEVVTVVSGAPVKLKEAFPEEATKAIHEQKMATHDEATTGHKVNKPLGQPRRFYH</sequence>
<evidence type="ECO:0000256" key="1">
    <source>
        <dbReference type="SAM" id="MobiDB-lite"/>
    </source>
</evidence>
<protein>
    <recommendedName>
        <fullName evidence="4">Death-associated protein 1</fullName>
    </recommendedName>
</protein>
<feature type="compositionally biased region" description="Basic and acidic residues" evidence="1">
    <location>
        <begin position="1"/>
        <end position="11"/>
    </location>
</feature>
<feature type="region of interest" description="Disordered" evidence="1">
    <location>
        <begin position="1"/>
        <end position="59"/>
    </location>
</feature>
<dbReference type="EMBL" id="JAVRJZ010000002">
    <property type="protein sequence ID" value="KAK2726235.1"/>
    <property type="molecule type" value="Genomic_DNA"/>
</dbReference>
<organism evidence="2 3">
    <name type="scientific">Artemia franciscana</name>
    <name type="common">Brine shrimp</name>
    <name type="synonym">Artemia sanfranciscana</name>
    <dbReference type="NCBI Taxonomy" id="6661"/>
    <lineage>
        <taxon>Eukaryota</taxon>
        <taxon>Metazoa</taxon>
        <taxon>Ecdysozoa</taxon>
        <taxon>Arthropoda</taxon>
        <taxon>Crustacea</taxon>
        <taxon>Branchiopoda</taxon>
        <taxon>Anostraca</taxon>
        <taxon>Artemiidae</taxon>
        <taxon>Artemia</taxon>
    </lineage>
</organism>
<proteinExistence type="predicted"/>
<keyword evidence="3" id="KW-1185">Reference proteome</keyword>
<feature type="region of interest" description="Disordered" evidence="1">
    <location>
        <begin position="88"/>
        <end position="112"/>
    </location>
</feature>
<evidence type="ECO:0000313" key="2">
    <source>
        <dbReference type="EMBL" id="KAK2726235.1"/>
    </source>
</evidence>
<dbReference type="Pfam" id="PF15228">
    <property type="entry name" value="DAP"/>
    <property type="match status" value="1"/>
</dbReference>
<name>A0AA88I8M5_ARTSF</name>
<accession>A0AA88I8M5</accession>
<evidence type="ECO:0000313" key="3">
    <source>
        <dbReference type="Proteomes" id="UP001187531"/>
    </source>
</evidence>
<reference evidence="2" key="1">
    <citation type="submission" date="2023-07" db="EMBL/GenBank/DDBJ databases">
        <title>Chromosome-level genome assembly of Artemia franciscana.</title>
        <authorList>
            <person name="Jo E."/>
        </authorList>
    </citation>
    <scope>NUCLEOTIDE SEQUENCE</scope>
    <source>
        <tissue evidence="2">Whole body</tissue>
    </source>
</reference>
<comment type="caution">
    <text evidence="2">The sequence shown here is derived from an EMBL/GenBank/DDBJ whole genome shotgun (WGS) entry which is preliminary data.</text>
</comment>
<dbReference type="Proteomes" id="UP001187531">
    <property type="component" value="Unassembled WGS sequence"/>
</dbReference>
<gene>
    <name evidence="2" type="ORF">QYM36_000628</name>
</gene>
<feature type="compositionally biased region" description="Basic and acidic residues" evidence="1">
    <location>
        <begin position="34"/>
        <end position="48"/>
    </location>
</feature>